<comment type="caution">
    <text evidence="1">The sequence shown here is derived from an EMBL/GenBank/DDBJ whole genome shotgun (WGS) entry which is preliminary data.</text>
</comment>
<evidence type="ECO:0000313" key="2">
    <source>
        <dbReference type="Proteomes" id="UP000269221"/>
    </source>
</evidence>
<protein>
    <submittedName>
        <fullName evidence="1">Uncharacterized protein</fullName>
    </submittedName>
</protein>
<dbReference type="Proteomes" id="UP000269221">
    <property type="component" value="Unassembled WGS sequence"/>
</dbReference>
<organism evidence="1 2">
    <name type="scientific">Hirundo rustica rustica</name>
    <dbReference type="NCBI Taxonomy" id="333673"/>
    <lineage>
        <taxon>Eukaryota</taxon>
        <taxon>Metazoa</taxon>
        <taxon>Chordata</taxon>
        <taxon>Craniata</taxon>
        <taxon>Vertebrata</taxon>
        <taxon>Euteleostomi</taxon>
        <taxon>Archelosauria</taxon>
        <taxon>Archosauria</taxon>
        <taxon>Dinosauria</taxon>
        <taxon>Saurischia</taxon>
        <taxon>Theropoda</taxon>
        <taxon>Coelurosauria</taxon>
        <taxon>Aves</taxon>
        <taxon>Neognathae</taxon>
        <taxon>Neoaves</taxon>
        <taxon>Telluraves</taxon>
        <taxon>Australaves</taxon>
        <taxon>Passeriformes</taxon>
        <taxon>Sylvioidea</taxon>
        <taxon>Hirundinidae</taxon>
        <taxon>Hirundo</taxon>
    </lineage>
</organism>
<sequence length="116" mass="13700">MAMRMVKGLEVKLYEECLRSLGLFNLEKRRLRGDLIAVYNFLMKGRGRADIDHFPVVPSDRTRANGLNMCHGRFMLDIRKMFLNQRVVGHWNRLPRKWKQHQPDKVQEAFGQCSQV</sequence>
<name>A0A3M0KIB7_HIRRU</name>
<reference evidence="1 2" key="1">
    <citation type="submission" date="2018-07" db="EMBL/GenBank/DDBJ databases">
        <title>A high quality draft genome assembly of the barn swallow (H. rustica rustica).</title>
        <authorList>
            <person name="Formenti G."/>
            <person name="Chiara M."/>
            <person name="Poveda L."/>
            <person name="Francoijs K.-J."/>
            <person name="Bonisoli-Alquati A."/>
            <person name="Canova L."/>
            <person name="Gianfranceschi L."/>
            <person name="Horner D.S."/>
            <person name="Saino N."/>
        </authorList>
    </citation>
    <scope>NUCLEOTIDE SEQUENCE [LARGE SCALE GENOMIC DNA]</scope>
    <source>
        <strain evidence="1">Chelidonia</strain>
        <tissue evidence="1">Blood</tissue>
    </source>
</reference>
<proteinExistence type="predicted"/>
<dbReference type="OrthoDB" id="10262929at2759"/>
<accession>A0A3M0KIB7</accession>
<gene>
    <name evidence="1" type="ORF">DUI87_16378</name>
</gene>
<dbReference type="STRING" id="333673.A0A3M0KIB7"/>
<dbReference type="EMBL" id="QRBI01000120">
    <property type="protein sequence ID" value="RMC06927.1"/>
    <property type="molecule type" value="Genomic_DNA"/>
</dbReference>
<evidence type="ECO:0000313" key="1">
    <source>
        <dbReference type="EMBL" id="RMC06927.1"/>
    </source>
</evidence>
<dbReference type="AlphaFoldDB" id="A0A3M0KIB7"/>
<keyword evidence="2" id="KW-1185">Reference proteome</keyword>